<sequence length="66" mass="7477">MDLMHIKSAGHTRKKCGYHESDNFILDDVYAHRLGGNVVFTNGKHGAPRSGVNQIMCEHDSRHQCR</sequence>
<reference evidence="1" key="1">
    <citation type="submission" date="2019-08" db="EMBL/GenBank/DDBJ databases">
        <authorList>
            <person name="Kucharzyk K."/>
            <person name="Murdoch R.W."/>
            <person name="Higgins S."/>
            <person name="Loffler F."/>
        </authorList>
    </citation>
    <scope>NUCLEOTIDE SEQUENCE</scope>
</reference>
<dbReference type="EMBL" id="VSSQ01081714">
    <property type="protein sequence ID" value="MPN30560.1"/>
    <property type="molecule type" value="Genomic_DNA"/>
</dbReference>
<dbReference type="AlphaFoldDB" id="A0A645GW28"/>
<evidence type="ECO:0000313" key="1">
    <source>
        <dbReference type="EMBL" id="MPN30560.1"/>
    </source>
</evidence>
<proteinExistence type="predicted"/>
<protein>
    <submittedName>
        <fullName evidence="1">Uncharacterized protein</fullName>
    </submittedName>
</protein>
<gene>
    <name evidence="1" type="ORF">SDC9_178031</name>
</gene>
<accession>A0A645GW28</accession>
<comment type="caution">
    <text evidence="1">The sequence shown here is derived from an EMBL/GenBank/DDBJ whole genome shotgun (WGS) entry which is preliminary data.</text>
</comment>
<organism evidence="1">
    <name type="scientific">bioreactor metagenome</name>
    <dbReference type="NCBI Taxonomy" id="1076179"/>
    <lineage>
        <taxon>unclassified sequences</taxon>
        <taxon>metagenomes</taxon>
        <taxon>ecological metagenomes</taxon>
    </lineage>
</organism>
<name>A0A645GW28_9ZZZZ</name>